<name>A0A0F0KWJ2_9MICO</name>
<dbReference type="InterPro" id="IPR000182">
    <property type="entry name" value="GNAT_dom"/>
</dbReference>
<dbReference type="Pfam" id="PF13527">
    <property type="entry name" value="Acetyltransf_9"/>
    <property type="match status" value="1"/>
</dbReference>
<dbReference type="CDD" id="cd04301">
    <property type="entry name" value="NAT_SF"/>
    <property type="match status" value="1"/>
</dbReference>
<dbReference type="Gene3D" id="3.40.630.30">
    <property type="match status" value="1"/>
</dbReference>
<dbReference type="InterPro" id="IPR016181">
    <property type="entry name" value="Acyl_CoA_acyltransferase"/>
</dbReference>
<evidence type="ECO:0000259" key="1">
    <source>
        <dbReference type="PROSITE" id="PS51186"/>
    </source>
</evidence>
<dbReference type="AlphaFoldDB" id="A0A0F0KWJ2"/>
<accession>A0A0F0KWJ2</accession>
<comment type="caution">
    <text evidence="2">The sequence shown here is derived from an EMBL/GenBank/DDBJ whole genome shotgun (WGS) entry which is preliminary data.</text>
</comment>
<protein>
    <recommendedName>
        <fullName evidence="1">N-acetyltransferase domain-containing protein</fullName>
    </recommendedName>
</protein>
<dbReference type="SUPFAM" id="SSF55729">
    <property type="entry name" value="Acyl-CoA N-acyltransferases (Nat)"/>
    <property type="match status" value="1"/>
</dbReference>
<feature type="domain" description="N-acetyltransferase" evidence="1">
    <location>
        <begin position="4"/>
        <end position="146"/>
    </location>
</feature>
<sequence>MSGPMIRAARAEDQPDLTTLWATAFTPPLAPDQWLIDGDRLAHTLVAEDDRGVCGSIYGLPKRLREDDGGVADVHAIGSVAVAGRARGQGLARRLVAATLDAAGDAEWALLFTGTPEVYRSSGFESFSMARTLTGPWHDPALRRVEGSVEGRVEGGVEGRAAGSVERETVGLGSFRSLRDVYERSRAGRVLLAPVRSDRDAAMAEVRMRGATLYRRIEGSTVLGYLIAEHRGDLGVLLESAVIPDSGRVRDELLSAVAVDWARAGVTSCELAVPALPEEESALRAFAPRAVRQDDRTGMIRPLRRAARLDGIRHFTAGDYF</sequence>
<evidence type="ECO:0000313" key="2">
    <source>
        <dbReference type="EMBL" id="KJL24470.1"/>
    </source>
</evidence>
<dbReference type="GO" id="GO:0016747">
    <property type="term" value="F:acyltransferase activity, transferring groups other than amino-acyl groups"/>
    <property type="evidence" value="ECO:0007669"/>
    <property type="project" value="InterPro"/>
</dbReference>
<dbReference type="OrthoDB" id="5138008at2"/>
<proteinExistence type="predicted"/>
<dbReference type="Proteomes" id="UP000033725">
    <property type="component" value="Unassembled WGS sequence"/>
</dbReference>
<dbReference type="EMBL" id="JYIV01000020">
    <property type="protein sequence ID" value="KJL24470.1"/>
    <property type="molecule type" value="Genomic_DNA"/>
</dbReference>
<gene>
    <name evidence="2" type="ORF">RN51_01068</name>
</gene>
<dbReference type="PROSITE" id="PS51186">
    <property type="entry name" value="GNAT"/>
    <property type="match status" value="1"/>
</dbReference>
<dbReference type="RefSeq" id="WP_045262998.1">
    <property type="nucleotide sequence ID" value="NZ_JYIV01000020.1"/>
</dbReference>
<reference evidence="2 3" key="1">
    <citation type="submission" date="2015-02" db="EMBL/GenBank/DDBJ databases">
        <title>Draft genome sequences of ten Microbacterium spp. with emphasis on heavy metal contaminated environments.</title>
        <authorList>
            <person name="Corretto E."/>
        </authorList>
    </citation>
    <scope>NUCLEOTIDE SEQUENCE [LARGE SCALE GENOMIC DNA]</scope>
    <source>
        <strain evidence="2 3">BEL163</strain>
    </source>
</reference>
<dbReference type="PATRIC" id="fig|82380.10.peg.1071"/>
<evidence type="ECO:0000313" key="3">
    <source>
        <dbReference type="Proteomes" id="UP000033725"/>
    </source>
</evidence>
<organism evidence="2 3">
    <name type="scientific">Microbacterium oxydans</name>
    <dbReference type="NCBI Taxonomy" id="82380"/>
    <lineage>
        <taxon>Bacteria</taxon>
        <taxon>Bacillati</taxon>
        <taxon>Actinomycetota</taxon>
        <taxon>Actinomycetes</taxon>
        <taxon>Micrococcales</taxon>
        <taxon>Microbacteriaceae</taxon>
        <taxon>Microbacterium</taxon>
    </lineage>
</organism>